<evidence type="ECO:0000313" key="1">
    <source>
        <dbReference type="EMBL" id="KAK7396075.1"/>
    </source>
</evidence>
<accession>A0AAN9XKQ4</accession>
<dbReference type="AlphaFoldDB" id="A0AAN9XKQ4"/>
<comment type="caution">
    <text evidence="1">The sequence shown here is derived from an EMBL/GenBank/DDBJ whole genome shotgun (WGS) entry which is preliminary data.</text>
</comment>
<dbReference type="EMBL" id="JAYMYS010000004">
    <property type="protein sequence ID" value="KAK7396075.1"/>
    <property type="molecule type" value="Genomic_DNA"/>
</dbReference>
<sequence>MEALLKGHVEELPTTFDKANLEITDQYVEGFNEAMEHVKCLAPELDLTSTDPFNEVFNGEIIKATEEEGNWG</sequence>
<gene>
    <name evidence="1" type="ORF">VNO78_16822</name>
</gene>
<proteinExistence type="predicted"/>
<keyword evidence="2" id="KW-1185">Reference proteome</keyword>
<name>A0AAN9XKQ4_PSOTE</name>
<evidence type="ECO:0000313" key="2">
    <source>
        <dbReference type="Proteomes" id="UP001386955"/>
    </source>
</evidence>
<dbReference type="Proteomes" id="UP001386955">
    <property type="component" value="Unassembled WGS sequence"/>
</dbReference>
<protein>
    <submittedName>
        <fullName evidence="1">Uncharacterized protein</fullName>
    </submittedName>
</protein>
<organism evidence="1 2">
    <name type="scientific">Psophocarpus tetragonolobus</name>
    <name type="common">Winged bean</name>
    <name type="synonym">Dolichos tetragonolobus</name>
    <dbReference type="NCBI Taxonomy" id="3891"/>
    <lineage>
        <taxon>Eukaryota</taxon>
        <taxon>Viridiplantae</taxon>
        <taxon>Streptophyta</taxon>
        <taxon>Embryophyta</taxon>
        <taxon>Tracheophyta</taxon>
        <taxon>Spermatophyta</taxon>
        <taxon>Magnoliopsida</taxon>
        <taxon>eudicotyledons</taxon>
        <taxon>Gunneridae</taxon>
        <taxon>Pentapetalae</taxon>
        <taxon>rosids</taxon>
        <taxon>fabids</taxon>
        <taxon>Fabales</taxon>
        <taxon>Fabaceae</taxon>
        <taxon>Papilionoideae</taxon>
        <taxon>50 kb inversion clade</taxon>
        <taxon>NPAAA clade</taxon>
        <taxon>indigoferoid/millettioid clade</taxon>
        <taxon>Phaseoleae</taxon>
        <taxon>Psophocarpus</taxon>
    </lineage>
</organism>
<reference evidence="1 2" key="1">
    <citation type="submission" date="2024-01" db="EMBL/GenBank/DDBJ databases">
        <title>The genomes of 5 underutilized Papilionoideae crops provide insights into root nodulation and disease resistanc.</title>
        <authorList>
            <person name="Jiang F."/>
        </authorList>
    </citation>
    <scope>NUCLEOTIDE SEQUENCE [LARGE SCALE GENOMIC DNA]</scope>
    <source>
        <strain evidence="1">DUOXIRENSHENG_FW03</strain>
        <tissue evidence="1">Leaves</tissue>
    </source>
</reference>